<feature type="compositionally biased region" description="Low complexity" evidence="1">
    <location>
        <begin position="152"/>
        <end position="171"/>
    </location>
</feature>
<feature type="compositionally biased region" description="Basic and acidic residues" evidence="1">
    <location>
        <begin position="18"/>
        <end position="33"/>
    </location>
</feature>
<gene>
    <name evidence="3" type="ORF">GCM10011574_29250</name>
</gene>
<dbReference type="AlphaFoldDB" id="A0A8H9LB54"/>
<evidence type="ECO:0000259" key="2">
    <source>
        <dbReference type="Pfam" id="PF13411"/>
    </source>
</evidence>
<comment type="caution">
    <text evidence="3">The sequence shown here is derived from an EMBL/GenBank/DDBJ whole genome shotgun (WGS) entry which is preliminary data.</text>
</comment>
<name>A0A8H9LB54_9ACTN</name>
<dbReference type="RefSeq" id="WP_223852714.1">
    <property type="nucleotide sequence ID" value="NZ_BMMN01000004.1"/>
</dbReference>
<accession>A0A8H9LB54</accession>
<dbReference type="Proteomes" id="UP000653480">
    <property type="component" value="Unassembled WGS sequence"/>
</dbReference>
<feature type="domain" description="HTH merR-type" evidence="2">
    <location>
        <begin position="88"/>
        <end position="140"/>
    </location>
</feature>
<reference evidence="3" key="1">
    <citation type="journal article" date="2014" name="Int. J. Syst. Evol. Microbiol.">
        <title>Complete genome sequence of Corynebacterium casei LMG S-19264T (=DSM 44701T), isolated from a smear-ripened cheese.</title>
        <authorList>
            <consortium name="US DOE Joint Genome Institute (JGI-PGF)"/>
            <person name="Walter F."/>
            <person name="Albersmeier A."/>
            <person name="Kalinowski J."/>
            <person name="Ruckert C."/>
        </authorList>
    </citation>
    <scope>NUCLEOTIDE SEQUENCE</scope>
    <source>
        <strain evidence="3">CGMCC 4.7138</strain>
    </source>
</reference>
<dbReference type="InterPro" id="IPR000551">
    <property type="entry name" value="MerR-type_HTH_dom"/>
</dbReference>
<dbReference type="Pfam" id="PF13411">
    <property type="entry name" value="MerR_1"/>
    <property type="match status" value="1"/>
</dbReference>
<sequence length="383" mass="40033">MSDTWTIGELAERAADLLGQERHVHGQEPKDDRDDGPEPGSVKGQEPCVSGPESRANGPRQQANGPEQRVDGPQQRANGRVRELPNERLIRWYTTIGLLDPPLGRRGRVALYGRRHLLQLVAVKRRQAEGLSIAAIQAELTGATDAMLQRVSGLSGLPPESPPESAAEPALRPLVPPSPRIAAAPATASDTNHLPGAPDTVAPPAPGWRDTMPETGTASAIPDVARPAARDRFWARPASTAATADSGHFATANSDTTDGDIARRETVPVNPVAVTPAPSNAAPVAPVPVNPVPSNAAPVNASLPDVVHGVRLAPGVTVLLDPAYRFPDGHEVAALRRAAAPLLTALATLGLTGPFDGAHATHDADATHDVPALDPHASDTLER</sequence>
<feature type="region of interest" description="Disordered" evidence="1">
    <location>
        <begin position="18"/>
        <end position="82"/>
    </location>
</feature>
<organism evidence="3 4">
    <name type="scientific">Microbispora bryophytorum</name>
    <dbReference type="NCBI Taxonomy" id="1460882"/>
    <lineage>
        <taxon>Bacteria</taxon>
        <taxon>Bacillati</taxon>
        <taxon>Actinomycetota</taxon>
        <taxon>Actinomycetes</taxon>
        <taxon>Streptosporangiales</taxon>
        <taxon>Streptosporangiaceae</taxon>
        <taxon>Microbispora</taxon>
    </lineage>
</organism>
<dbReference type="GO" id="GO:0006355">
    <property type="term" value="P:regulation of DNA-templated transcription"/>
    <property type="evidence" value="ECO:0007669"/>
    <property type="project" value="InterPro"/>
</dbReference>
<keyword evidence="4" id="KW-1185">Reference proteome</keyword>
<dbReference type="SUPFAM" id="SSF46955">
    <property type="entry name" value="Putative DNA-binding domain"/>
    <property type="match status" value="1"/>
</dbReference>
<feature type="region of interest" description="Disordered" evidence="1">
    <location>
        <begin position="152"/>
        <end position="225"/>
    </location>
</feature>
<feature type="region of interest" description="Disordered" evidence="1">
    <location>
        <begin position="237"/>
        <end position="260"/>
    </location>
</feature>
<dbReference type="GO" id="GO:0003677">
    <property type="term" value="F:DNA binding"/>
    <property type="evidence" value="ECO:0007669"/>
    <property type="project" value="InterPro"/>
</dbReference>
<evidence type="ECO:0000313" key="4">
    <source>
        <dbReference type="Proteomes" id="UP000653480"/>
    </source>
</evidence>
<dbReference type="Gene3D" id="1.10.1660.10">
    <property type="match status" value="1"/>
</dbReference>
<dbReference type="EMBL" id="BMMN01000004">
    <property type="protein sequence ID" value="GGO11584.1"/>
    <property type="molecule type" value="Genomic_DNA"/>
</dbReference>
<evidence type="ECO:0000256" key="1">
    <source>
        <dbReference type="SAM" id="MobiDB-lite"/>
    </source>
</evidence>
<dbReference type="InterPro" id="IPR009061">
    <property type="entry name" value="DNA-bd_dom_put_sf"/>
</dbReference>
<proteinExistence type="predicted"/>
<evidence type="ECO:0000313" key="3">
    <source>
        <dbReference type="EMBL" id="GGO11584.1"/>
    </source>
</evidence>
<reference evidence="3" key="2">
    <citation type="submission" date="2020-09" db="EMBL/GenBank/DDBJ databases">
        <authorList>
            <person name="Sun Q."/>
            <person name="Zhou Y."/>
        </authorList>
    </citation>
    <scope>NUCLEOTIDE SEQUENCE</scope>
    <source>
        <strain evidence="3">CGMCC 4.7138</strain>
    </source>
</reference>
<protein>
    <recommendedName>
        <fullName evidence="2">HTH merR-type domain-containing protein</fullName>
    </recommendedName>
</protein>
<feature type="region of interest" description="Disordered" evidence="1">
    <location>
        <begin position="360"/>
        <end position="383"/>
    </location>
</feature>